<protein>
    <submittedName>
        <fullName evidence="1">Uncharacterized protein</fullName>
    </submittedName>
</protein>
<organism evidence="1 2">
    <name type="scientific">Candidatus Nitronauta litoralis</name>
    <dbReference type="NCBI Taxonomy" id="2705533"/>
    <lineage>
        <taxon>Bacteria</taxon>
        <taxon>Pseudomonadati</taxon>
        <taxon>Nitrospinota/Tectimicrobiota group</taxon>
        <taxon>Nitrospinota</taxon>
        <taxon>Nitrospinia</taxon>
        <taxon>Nitrospinales</taxon>
        <taxon>Nitrospinaceae</taxon>
        <taxon>Candidatus Nitronauta</taxon>
    </lineage>
</organism>
<dbReference type="EMBL" id="CP048685">
    <property type="protein sequence ID" value="QPJ63299.1"/>
    <property type="molecule type" value="Genomic_DNA"/>
</dbReference>
<accession>A0A7T0BYI4</accession>
<evidence type="ECO:0000313" key="2">
    <source>
        <dbReference type="Proteomes" id="UP000594688"/>
    </source>
</evidence>
<gene>
    <name evidence="1" type="ORF">G3M70_16010</name>
</gene>
<dbReference type="KEGG" id="nli:G3M70_16010"/>
<name>A0A7T0BYI4_9BACT</name>
<proteinExistence type="predicted"/>
<evidence type="ECO:0000313" key="1">
    <source>
        <dbReference type="EMBL" id="QPJ63299.1"/>
    </source>
</evidence>
<dbReference type="AlphaFoldDB" id="A0A7T0BYI4"/>
<reference evidence="1 2" key="1">
    <citation type="submission" date="2020-02" db="EMBL/GenBank/DDBJ databases">
        <title>Genomic and physiological characterization of two novel Nitrospinaceae genera.</title>
        <authorList>
            <person name="Mueller A.J."/>
            <person name="Jung M.-Y."/>
            <person name="Strachan C.R."/>
            <person name="Herbold C.W."/>
            <person name="Kirkegaard R.H."/>
            <person name="Daims H."/>
        </authorList>
    </citation>
    <scope>NUCLEOTIDE SEQUENCE [LARGE SCALE GENOMIC DNA]</scope>
    <source>
        <strain evidence="1">EB</strain>
    </source>
</reference>
<dbReference type="Proteomes" id="UP000594688">
    <property type="component" value="Chromosome"/>
</dbReference>
<sequence length="81" mass="9622">MTISMNYRELRKLKADRKIKINSSRKKRTTLLSEKSKGKMFKKFDKEHEPESTNSNDVNIDVHVKMNDSYMRTGLYVPKKK</sequence>